<dbReference type="GO" id="GO:0005737">
    <property type="term" value="C:cytoplasm"/>
    <property type="evidence" value="ECO:0007669"/>
    <property type="project" value="TreeGrafter"/>
</dbReference>
<comment type="caution">
    <text evidence="4">The sequence shown here is derived from an EMBL/GenBank/DDBJ whole genome shotgun (WGS) entry which is preliminary data.</text>
</comment>
<comment type="subunit">
    <text evidence="3">The 26S proteasome consists of a 20S proteasome core and two 19S regulatory subunits. The 20S proteasome core is composed of 28 subunits that are arranged in four stacked rings, resulting in a barrel-shaped structure. The two end rings are each formed by seven alpha subunits, and the two central rings are each formed by seven beta subunits. The catalytic chamber with the active sites is on the inside of the barrel.</text>
</comment>
<dbReference type="AlphaFoldDB" id="A0AA36GBG8"/>
<organism evidence="4 5">
    <name type="scientific">Mesorhabditis spiculigera</name>
    <dbReference type="NCBI Taxonomy" id="96644"/>
    <lineage>
        <taxon>Eukaryota</taxon>
        <taxon>Metazoa</taxon>
        <taxon>Ecdysozoa</taxon>
        <taxon>Nematoda</taxon>
        <taxon>Chromadorea</taxon>
        <taxon>Rhabditida</taxon>
        <taxon>Rhabditina</taxon>
        <taxon>Rhabditomorpha</taxon>
        <taxon>Rhabditoidea</taxon>
        <taxon>Rhabditidae</taxon>
        <taxon>Mesorhabditinae</taxon>
        <taxon>Mesorhabditis</taxon>
    </lineage>
</organism>
<sequence length="229" mass="25717">MDANQRTMNPTCTGTSVMAIQYDKGVVVMSDRVVSYGKTARYHNVSRQYKVNDNVIVAFGGDHADFQWLQNLIERVVAEWNSLGHDIGPKSLHGYLTSLLYSRRTNMDPLWNTLLVAGVEEDFENKESFIGVITQKGVAYPVKSVATGMGAMLVNQAIEDEFRKKEGKLTRAEAENILRKGLELTLYHDCVADNNFELGVVDMDQGTIMGKEERIIGNWQIAEANCQYE</sequence>
<dbReference type="InterPro" id="IPR001353">
    <property type="entry name" value="Proteasome_sua/b"/>
</dbReference>
<dbReference type="Gene3D" id="3.60.20.10">
    <property type="entry name" value="Glutamine Phosphoribosylpyrophosphate, subunit 1, domain 1"/>
    <property type="match status" value="1"/>
</dbReference>
<name>A0AA36GBG8_9BILA</name>
<keyword evidence="2" id="KW-0539">Nucleus</keyword>
<dbReference type="PANTHER" id="PTHR32194">
    <property type="entry name" value="METALLOPROTEASE TLDD"/>
    <property type="match status" value="1"/>
</dbReference>
<feature type="non-terminal residue" evidence="4">
    <location>
        <position position="229"/>
    </location>
</feature>
<dbReference type="PIRSF" id="PIRSF001213">
    <property type="entry name" value="Psome_endopept_beta"/>
    <property type="match status" value="1"/>
</dbReference>
<dbReference type="InterPro" id="IPR023333">
    <property type="entry name" value="Proteasome_suB-type"/>
</dbReference>
<gene>
    <name evidence="4" type="ORF">MSPICULIGERA_LOCUS17614</name>
</gene>
<evidence type="ECO:0000256" key="1">
    <source>
        <dbReference type="ARBA" id="ARBA00016157"/>
    </source>
</evidence>
<reference evidence="4" key="1">
    <citation type="submission" date="2023-06" db="EMBL/GenBank/DDBJ databases">
        <authorList>
            <person name="Delattre M."/>
        </authorList>
    </citation>
    <scope>NUCLEOTIDE SEQUENCE</scope>
    <source>
        <strain evidence="4">AF72</strain>
    </source>
</reference>
<dbReference type="InterPro" id="IPR016295">
    <property type="entry name" value="Proteasome_beta4"/>
</dbReference>
<proteinExistence type="predicted"/>
<dbReference type="InterPro" id="IPR029055">
    <property type="entry name" value="Ntn_hydrolases_N"/>
</dbReference>
<dbReference type="SUPFAM" id="SSF56235">
    <property type="entry name" value="N-terminal nucleophile aminohydrolases (Ntn hydrolases)"/>
    <property type="match status" value="1"/>
</dbReference>
<accession>A0AA36GBG8</accession>
<evidence type="ECO:0000256" key="3">
    <source>
        <dbReference type="ARBA" id="ARBA00026071"/>
    </source>
</evidence>
<dbReference type="Pfam" id="PF00227">
    <property type="entry name" value="Proteasome"/>
    <property type="match status" value="1"/>
</dbReference>
<dbReference type="Proteomes" id="UP001177023">
    <property type="component" value="Unassembled WGS sequence"/>
</dbReference>
<protein>
    <recommendedName>
        <fullName evidence="1">Proteasome subunit beta type-4</fullName>
    </recommendedName>
</protein>
<keyword evidence="5" id="KW-1185">Reference proteome</keyword>
<dbReference type="PANTHER" id="PTHR32194:SF6">
    <property type="entry name" value="PROTEASOME SUBUNIT BETA"/>
    <property type="match status" value="1"/>
</dbReference>
<dbReference type="GO" id="GO:0005839">
    <property type="term" value="C:proteasome core complex"/>
    <property type="evidence" value="ECO:0007669"/>
    <property type="project" value="InterPro"/>
</dbReference>
<evidence type="ECO:0000256" key="2">
    <source>
        <dbReference type="ARBA" id="ARBA00023242"/>
    </source>
</evidence>
<dbReference type="GO" id="GO:0051603">
    <property type="term" value="P:proteolysis involved in protein catabolic process"/>
    <property type="evidence" value="ECO:0007669"/>
    <property type="project" value="InterPro"/>
</dbReference>
<evidence type="ECO:0000313" key="5">
    <source>
        <dbReference type="Proteomes" id="UP001177023"/>
    </source>
</evidence>
<dbReference type="EMBL" id="CATQJA010002656">
    <property type="protein sequence ID" value="CAJ0579395.1"/>
    <property type="molecule type" value="Genomic_DNA"/>
</dbReference>
<evidence type="ECO:0000313" key="4">
    <source>
        <dbReference type="EMBL" id="CAJ0579395.1"/>
    </source>
</evidence>